<keyword evidence="4 10" id="KW-0819">tRNA processing</keyword>
<comment type="catalytic activity">
    <reaction evidence="9 10">
        <text>L-threonylcarbamoyladenylate + adenosine(37) in tRNA = N(6)-L-threonylcarbamoyladenosine(37) in tRNA + AMP + H(+)</text>
        <dbReference type="Rhea" id="RHEA:37059"/>
        <dbReference type="Rhea" id="RHEA-COMP:10162"/>
        <dbReference type="Rhea" id="RHEA-COMP:10163"/>
        <dbReference type="ChEBI" id="CHEBI:15378"/>
        <dbReference type="ChEBI" id="CHEBI:73682"/>
        <dbReference type="ChEBI" id="CHEBI:74411"/>
        <dbReference type="ChEBI" id="CHEBI:74418"/>
        <dbReference type="ChEBI" id="CHEBI:456215"/>
        <dbReference type="EC" id="2.3.1.234"/>
    </reaction>
</comment>
<dbReference type="RefSeq" id="XP_035689123.1">
    <property type="nucleotide sequence ID" value="XM_035833230.1"/>
</dbReference>
<dbReference type="Proteomes" id="UP000001554">
    <property type="component" value="Chromosome 10"/>
</dbReference>
<dbReference type="Gene3D" id="3.30.420.40">
    <property type="match status" value="2"/>
</dbReference>
<dbReference type="PANTHER" id="PTHR11735">
    <property type="entry name" value="TRNA N6-ADENOSINE THREONYLCARBAMOYLTRANSFERASE"/>
    <property type="match status" value="1"/>
</dbReference>
<comment type="similarity">
    <text evidence="10">Belongs to the KAE1 / TsaD family.</text>
</comment>
<evidence type="ECO:0000256" key="10">
    <source>
        <dbReference type="HAMAP-Rule" id="MF_03179"/>
    </source>
</evidence>
<dbReference type="FunFam" id="3.30.420.40:FF:000106">
    <property type="entry name" value="Probable tRNA N6-adenosine threonylcarbamoyltransferase, mitochondrial"/>
    <property type="match status" value="1"/>
</dbReference>
<dbReference type="KEGG" id="bfo:118424593"/>
<dbReference type="HAMAP" id="MF_01445">
    <property type="entry name" value="TsaD"/>
    <property type="match status" value="1"/>
</dbReference>
<evidence type="ECO:0000259" key="11">
    <source>
        <dbReference type="Pfam" id="PF00814"/>
    </source>
</evidence>
<dbReference type="GO" id="GO:0002949">
    <property type="term" value="P:tRNA threonylcarbamoyladenosine modification"/>
    <property type="evidence" value="ECO:0007669"/>
    <property type="project" value="UniProtKB-UniRule"/>
</dbReference>
<feature type="domain" description="Gcp-like" evidence="11">
    <location>
        <begin position="97"/>
        <end position="404"/>
    </location>
</feature>
<dbReference type="InterPro" id="IPR000905">
    <property type="entry name" value="Gcp-like_dom"/>
</dbReference>
<dbReference type="PANTHER" id="PTHR11735:SF6">
    <property type="entry name" value="TRNA N6-ADENOSINE THREONYLCARBAMOYLTRANSFERASE, MITOCHONDRIAL"/>
    <property type="match status" value="1"/>
</dbReference>
<reference evidence="13" key="2">
    <citation type="submission" date="2025-08" db="UniProtKB">
        <authorList>
            <consortium name="RefSeq"/>
        </authorList>
    </citation>
    <scope>IDENTIFICATION</scope>
    <source>
        <strain evidence="13">S238N-H82</strain>
        <tissue evidence="13">Testes</tissue>
    </source>
</reference>
<evidence type="ECO:0000256" key="3">
    <source>
        <dbReference type="ARBA" id="ARBA00022679"/>
    </source>
</evidence>
<evidence type="ECO:0000313" key="13">
    <source>
        <dbReference type="RefSeq" id="XP_035689123.1"/>
    </source>
</evidence>
<dbReference type="EC" id="2.3.1.234" evidence="2"/>
<evidence type="ECO:0000256" key="2">
    <source>
        <dbReference type="ARBA" id="ARBA00012156"/>
    </source>
</evidence>
<evidence type="ECO:0000256" key="5">
    <source>
        <dbReference type="ARBA" id="ARBA00022723"/>
    </source>
</evidence>
<keyword evidence="3 10" id="KW-0808">Transferase</keyword>
<keyword evidence="5 10" id="KW-0479">Metal-binding</keyword>
<name>A0A9J7LVM5_BRAFL</name>
<evidence type="ECO:0000313" key="12">
    <source>
        <dbReference type="Proteomes" id="UP000001554"/>
    </source>
</evidence>
<dbReference type="GO" id="GO:0046872">
    <property type="term" value="F:metal ion binding"/>
    <property type="evidence" value="ECO:0007669"/>
    <property type="project" value="UniProtKB-KW"/>
</dbReference>
<dbReference type="NCBIfam" id="TIGR03723">
    <property type="entry name" value="T6A_TsaD_YgjD"/>
    <property type="match status" value="1"/>
</dbReference>
<dbReference type="NCBIfam" id="TIGR00329">
    <property type="entry name" value="gcp_kae1"/>
    <property type="match status" value="1"/>
</dbReference>
<accession>A0A9J7LVM5</accession>
<comment type="function">
    <text evidence="10">Required for the formation of a threonylcarbamoyl group on adenosine at position 37 (t(6)A37) in mitochondrial tRNAs that read codons beginning with adenine. Probably involved in the transfer of the threonylcarbamoyl moiety of threonylcarbamoyl-AMP (TC-AMP) to the N6 group of A37. Involved in mitochondrial genome maintenance.</text>
</comment>
<reference evidence="12" key="1">
    <citation type="journal article" date="2020" name="Nat. Ecol. Evol.">
        <title>Deeply conserved synteny resolves early events in vertebrate evolution.</title>
        <authorList>
            <person name="Simakov O."/>
            <person name="Marletaz F."/>
            <person name="Yue J.X."/>
            <person name="O'Connell B."/>
            <person name="Jenkins J."/>
            <person name="Brandt A."/>
            <person name="Calef R."/>
            <person name="Tung C.H."/>
            <person name="Huang T.K."/>
            <person name="Schmutz J."/>
            <person name="Satoh N."/>
            <person name="Yu J.K."/>
            <person name="Putnam N.H."/>
            <person name="Green R.E."/>
            <person name="Rokhsar D.S."/>
        </authorList>
    </citation>
    <scope>NUCLEOTIDE SEQUENCE [LARGE SCALE GENOMIC DNA]</scope>
    <source>
        <strain evidence="12">S238N-H82</strain>
    </source>
</reference>
<evidence type="ECO:0000256" key="7">
    <source>
        <dbReference type="ARBA" id="ARBA00023128"/>
    </source>
</evidence>
<protein>
    <recommendedName>
        <fullName evidence="2">N(6)-L-threonylcarbamoyladenine synthase</fullName>
        <ecNumber evidence="2">2.3.1.234</ecNumber>
    </recommendedName>
</protein>
<dbReference type="InterPro" id="IPR017861">
    <property type="entry name" value="KAE1/TsaD"/>
</dbReference>
<sequence>MAAPTSGKMCQKCFFQMLQKCSFNSSVSSNMLIRRFHKVSNTKLNVLRYRPNAVFVTKSQIRTFADDVDSKSRLLVLGIETSCDETGAAVVDGRGNVLGEALHSQKLVHLKHGGIVPSVAQQLHRDHIEEVVQGALDTANLRLQDVTAIAATVKPGLALCLQIGVEYAKKLVKQSGKPLIPVHHMEAHALTARMIENIEFPFLVFLLSGGHCLLAVARGVGDFLLLGSTTDEAPGVVFDQVARKLKLKHHPNCSTLSGGQAIEVLASQGDSQAFKFTVPMARYANCDFSFAGHKNQTYRLIDKMEKEEGIPADSDQILSCVNDVAASFQRTATRHLMQRLHRAILYCQQRHIIPQDNKTLVLSGGVASNMYIRRSLQAVTDRFGYQLVCPPPRLCTDNGVMIAWAGMEWLKEGRGIAEDPEAVDFQPRCPLGVDMSTDVLNAGIKTTPKIKVPT</sequence>
<dbReference type="OMA" id="NAAMIGC"/>
<gene>
    <name evidence="13" type="primary">LOC118424593</name>
</gene>
<dbReference type="GO" id="GO:0005739">
    <property type="term" value="C:mitochondrion"/>
    <property type="evidence" value="ECO:0000318"/>
    <property type="project" value="GO_Central"/>
</dbReference>
<dbReference type="CDD" id="cd24134">
    <property type="entry name" value="ASKHA_NBD_OSGEPL1_QRI7_euk"/>
    <property type="match status" value="1"/>
</dbReference>
<dbReference type="OrthoDB" id="10259622at2759"/>
<keyword evidence="7 10" id="KW-0496">Mitochondrion</keyword>
<evidence type="ECO:0000256" key="4">
    <source>
        <dbReference type="ARBA" id="ARBA00022694"/>
    </source>
</evidence>
<evidence type="ECO:0000256" key="8">
    <source>
        <dbReference type="ARBA" id="ARBA00023315"/>
    </source>
</evidence>
<dbReference type="InterPro" id="IPR022450">
    <property type="entry name" value="TsaD"/>
</dbReference>
<keyword evidence="12" id="KW-1185">Reference proteome</keyword>
<evidence type="ECO:0000256" key="1">
    <source>
        <dbReference type="ARBA" id="ARBA00004173"/>
    </source>
</evidence>
<comment type="subcellular location">
    <subcellularLocation>
        <location evidence="1 10">Mitochondrion</location>
    </subcellularLocation>
</comment>
<dbReference type="SUPFAM" id="SSF53067">
    <property type="entry name" value="Actin-like ATPase domain"/>
    <property type="match status" value="1"/>
</dbReference>
<keyword evidence="8 10" id="KW-0012">Acyltransferase</keyword>
<comment type="cofactor">
    <cofactor evidence="10">
        <name>a divalent metal cation</name>
        <dbReference type="ChEBI" id="CHEBI:60240"/>
    </cofactor>
    <text evidence="10">Binds 1 divalent metal cation per subunit.</text>
</comment>
<dbReference type="Pfam" id="PF00814">
    <property type="entry name" value="TsaD"/>
    <property type="match status" value="1"/>
</dbReference>
<dbReference type="GO" id="GO:0061711">
    <property type="term" value="F:tRNA N(6)-L-threonylcarbamoyladenine synthase activity"/>
    <property type="evidence" value="ECO:0007669"/>
    <property type="project" value="UniProtKB-EC"/>
</dbReference>
<dbReference type="InterPro" id="IPR043129">
    <property type="entry name" value="ATPase_NBD"/>
</dbReference>
<evidence type="ECO:0000256" key="6">
    <source>
        <dbReference type="ARBA" id="ARBA00022946"/>
    </source>
</evidence>
<comment type="subunit">
    <text evidence="10">Homodimer.</text>
</comment>
<keyword evidence="6" id="KW-0809">Transit peptide</keyword>
<dbReference type="PRINTS" id="PR00789">
    <property type="entry name" value="OSIALOPTASE"/>
</dbReference>
<proteinExistence type="inferred from homology"/>
<dbReference type="GeneID" id="118424593"/>
<dbReference type="AlphaFoldDB" id="A0A9J7LVM5"/>
<organism evidence="12 13">
    <name type="scientific">Branchiostoma floridae</name>
    <name type="common">Florida lancelet</name>
    <name type="synonym">Amphioxus</name>
    <dbReference type="NCBI Taxonomy" id="7739"/>
    <lineage>
        <taxon>Eukaryota</taxon>
        <taxon>Metazoa</taxon>
        <taxon>Chordata</taxon>
        <taxon>Cephalochordata</taxon>
        <taxon>Leptocardii</taxon>
        <taxon>Amphioxiformes</taxon>
        <taxon>Branchiostomatidae</taxon>
        <taxon>Branchiostoma</taxon>
    </lineage>
</organism>
<evidence type="ECO:0000256" key="9">
    <source>
        <dbReference type="ARBA" id="ARBA00048117"/>
    </source>
</evidence>